<dbReference type="EC" id="2.7.1.2" evidence="2"/>
<dbReference type="GO" id="GO:0004340">
    <property type="term" value="F:glucokinase activity"/>
    <property type="evidence" value="ECO:0007669"/>
    <property type="project" value="UniProtKB-EC"/>
</dbReference>
<evidence type="ECO:0000313" key="9">
    <source>
        <dbReference type="EMBL" id="SEF46813.1"/>
    </source>
</evidence>
<evidence type="ECO:0000256" key="5">
    <source>
        <dbReference type="ARBA" id="ARBA00022741"/>
    </source>
</evidence>
<evidence type="ECO:0000256" key="7">
    <source>
        <dbReference type="ARBA" id="ARBA00022840"/>
    </source>
</evidence>
<dbReference type="InterPro" id="IPR004654">
    <property type="entry name" value="ROK_glcA"/>
</dbReference>
<accession>A0A1H5S888</accession>
<dbReference type="InterPro" id="IPR000600">
    <property type="entry name" value="ROK"/>
</dbReference>
<evidence type="ECO:0000256" key="2">
    <source>
        <dbReference type="ARBA" id="ARBA00012323"/>
    </source>
</evidence>
<comment type="similarity">
    <text evidence="1">Belongs to the ROK (NagC/XylR) family.</text>
</comment>
<evidence type="ECO:0000256" key="8">
    <source>
        <dbReference type="ARBA" id="ARBA00032386"/>
    </source>
</evidence>
<sequence>MALTIGVDVGGTKVAAGVVDDGGRILEQVRRPTPSTDPRQTAEVIAEVVDLLKGKYEQVEAVGLGAAGFVDEARATVLFAPNLAWRDEPIKDKVEELVGMPVVVENDANATAWGEFRFGAGRGERFLVLVALGTGIGGGIVVDGELYRGRFGLAGEIGHLRMVPDGRRCGCGNRGCWEQYASGNALVHEARELARVAPLMAARLLELGDGTPEGVGGLEITQAAREGDRAALECFGTVAAWAGQGLADLAAILDPGAFIIGGGLSDAGDLLLEPVRAAFEAAVTGRGYRRLPEVRIAELGSAAGIVGAADLARQR</sequence>
<dbReference type="SUPFAM" id="SSF53067">
    <property type="entry name" value="Actin-like ATPase domain"/>
    <property type="match status" value="1"/>
</dbReference>
<keyword evidence="10" id="KW-1185">Reference proteome</keyword>
<dbReference type="RefSeq" id="WP_103935600.1">
    <property type="nucleotide sequence ID" value="NZ_FNVO01000001.1"/>
</dbReference>
<dbReference type="OrthoDB" id="9810372at2"/>
<protein>
    <recommendedName>
        <fullName evidence="3">Glucokinase</fullName>
        <ecNumber evidence="2">2.7.1.2</ecNumber>
    </recommendedName>
    <alternativeName>
        <fullName evidence="8">Glucose kinase</fullName>
    </alternativeName>
</protein>
<dbReference type="Gene3D" id="3.30.420.40">
    <property type="match status" value="2"/>
</dbReference>
<dbReference type="AlphaFoldDB" id="A0A1H5S888"/>
<gene>
    <name evidence="9" type="ORF">SAMN04489712_101113</name>
</gene>
<dbReference type="CDD" id="cd24061">
    <property type="entry name" value="ASKHA_NBD_ROK_SgGLK-like"/>
    <property type="match status" value="1"/>
</dbReference>
<dbReference type="Proteomes" id="UP000236723">
    <property type="component" value="Unassembled WGS sequence"/>
</dbReference>
<dbReference type="Pfam" id="PF00480">
    <property type="entry name" value="ROK"/>
    <property type="match status" value="1"/>
</dbReference>
<dbReference type="InterPro" id="IPR049874">
    <property type="entry name" value="ROK_cs"/>
</dbReference>
<evidence type="ECO:0000313" key="10">
    <source>
        <dbReference type="Proteomes" id="UP000236723"/>
    </source>
</evidence>
<dbReference type="PANTHER" id="PTHR18964">
    <property type="entry name" value="ROK (REPRESSOR, ORF, KINASE) FAMILY"/>
    <property type="match status" value="1"/>
</dbReference>
<dbReference type="GO" id="GO:0005524">
    <property type="term" value="F:ATP binding"/>
    <property type="evidence" value="ECO:0007669"/>
    <property type="project" value="UniProtKB-KW"/>
</dbReference>
<name>A0A1H5S888_9ACTN</name>
<dbReference type="GO" id="GO:0005737">
    <property type="term" value="C:cytoplasm"/>
    <property type="evidence" value="ECO:0007669"/>
    <property type="project" value="InterPro"/>
</dbReference>
<keyword evidence="4" id="KW-0808">Transferase</keyword>
<dbReference type="PANTHER" id="PTHR18964:SF173">
    <property type="entry name" value="GLUCOKINASE"/>
    <property type="match status" value="1"/>
</dbReference>
<dbReference type="EMBL" id="FNVO01000001">
    <property type="protein sequence ID" value="SEF46813.1"/>
    <property type="molecule type" value="Genomic_DNA"/>
</dbReference>
<keyword evidence="7" id="KW-0067">ATP-binding</keyword>
<dbReference type="NCBIfam" id="TIGR00744">
    <property type="entry name" value="ROK_glcA_fam"/>
    <property type="match status" value="1"/>
</dbReference>
<dbReference type="PROSITE" id="PS01125">
    <property type="entry name" value="ROK"/>
    <property type="match status" value="1"/>
</dbReference>
<evidence type="ECO:0000256" key="4">
    <source>
        <dbReference type="ARBA" id="ARBA00022679"/>
    </source>
</evidence>
<organism evidence="9 10">
    <name type="scientific">Thermomonospora echinospora</name>
    <dbReference type="NCBI Taxonomy" id="1992"/>
    <lineage>
        <taxon>Bacteria</taxon>
        <taxon>Bacillati</taxon>
        <taxon>Actinomycetota</taxon>
        <taxon>Actinomycetes</taxon>
        <taxon>Streptosporangiales</taxon>
        <taxon>Thermomonosporaceae</taxon>
        <taxon>Thermomonospora</taxon>
    </lineage>
</organism>
<dbReference type="InterPro" id="IPR043129">
    <property type="entry name" value="ATPase_NBD"/>
</dbReference>
<evidence type="ECO:0000256" key="3">
    <source>
        <dbReference type="ARBA" id="ARBA00014701"/>
    </source>
</evidence>
<keyword evidence="5" id="KW-0547">Nucleotide-binding</keyword>
<proteinExistence type="inferred from homology"/>
<reference evidence="10" key="1">
    <citation type="submission" date="2016-10" db="EMBL/GenBank/DDBJ databases">
        <authorList>
            <person name="Varghese N."/>
            <person name="Submissions S."/>
        </authorList>
    </citation>
    <scope>NUCLEOTIDE SEQUENCE [LARGE SCALE GENOMIC DNA]</scope>
    <source>
        <strain evidence="10">DSM 43163</strain>
    </source>
</reference>
<evidence type="ECO:0000256" key="6">
    <source>
        <dbReference type="ARBA" id="ARBA00022777"/>
    </source>
</evidence>
<keyword evidence="6 9" id="KW-0418">Kinase</keyword>
<dbReference type="GO" id="GO:0006096">
    <property type="term" value="P:glycolytic process"/>
    <property type="evidence" value="ECO:0007669"/>
    <property type="project" value="InterPro"/>
</dbReference>
<evidence type="ECO:0000256" key="1">
    <source>
        <dbReference type="ARBA" id="ARBA00006479"/>
    </source>
</evidence>